<dbReference type="GO" id="GO:0003723">
    <property type="term" value="F:RNA binding"/>
    <property type="evidence" value="ECO:0007669"/>
    <property type="project" value="UniProtKB-KW"/>
</dbReference>
<keyword evidence="12" id="KW-1185">Reference proteome</keyword>
<dbReference type="InterPro" id="IPR011545">
    <property type="entry name" value="DEAD/DEAH_box_helicase_dom"/>
</dbReference>
<evidence type="ECO:0000313" key="12">
    <source>
        <dbReference type="Proteomes" id="UP000014500"/>
    </source>
</evidence>
<dbReference type="SMART" id="SM00490">
    <property type="entry name" value="HELICc"/>
    <property type="match status" value="1"/>
</dbReference>
<dbReference type="Pfam" id="PF00271">
    <property type="entry name" value="Helicase_C"/>
    <property type="match status" value="1"/>
</dbReference>
<keyword evidence="7" id="KW-0694">RNA-binding</keyword>
<feature type="domain" description="Helicase C-terminal" evidence="10">
    <location>
        <begin position="583"/>
        <end position="751"/>
    </location>
</feature>
<dbReference type="STRING" id="126957.T1IQX5"/>
<dbReference type="GO" id="GO:0005524">
    <property type="term" value="F:ATP binding"/>
    <property type="evidence" value="ECO:0007669"/>
    <property type="project" value="UniProtKB-KW"/>
</dbReference>
<evidence type="ECO:0000256" key="1">
    <source>
        <dbReference type="ARBA" id="ARBA00004496"/>
    </source>
</evidence>
<dbReference type="Gene3D" id="3.40.50.300">
    <property type="entry name" value="P-loop containing nucleotide triphosphate hydrolases"/>
    <property type="match status" value="2"/>
</dbReference>
<reference evidence="12" key="1">
    <citation type="submission" date="2011-05" db="EMBL/GenBank/DDBJ databases">
        <authorList>
            <person name="Richards S.R."/>
            <person name="Qu J."/>
            <person name="Jiang H."/>
            <person name="Jhangiani S.N."/>
            <person name="Agravi P."/>
            <person name="Goodspeed R."/>
            <person name="Gross S."/>
            <person name="Mandapat C."/>
            <person name="Jackson L."/>
            <person name="Mathew T."/>
            <person name="Pu L."/>
            <person name="Thornton R."/>
            <person name="Saada N."/>
            <person name="Wilczek-Boney K.B."/>
            <person name="Lee S."/>
            <person name="Kovar C."/>
            <person name="Wu Y."/>
            <person name="Scherer S.E."/>
            <person name="Worley K.C."/>
            <person name="Muzny D.M."/>
            <person name="Gibbs R."/>
        </authorList>
    </citation>
    <scope>NUCLEOTIDE SEQUENCE</scope>
    <source>
        <strain evidence="12">Brora</strain>
    </source>
</reference>
<dbReference type="PROSITE" id="PS51192">
    <property type="entry name" value="HELICASE_ATP_BIND_1"/>
    <property type="match status" value="1"/>
</dbReference>
<evidence type="ECO:0000256" key="2">
    <source>
        <dbReference type="ARBA" id="ARBA00022490"/>
    </source>
</evidence>
<keyword evidence="3" id="KW-0547">Nucleotide-binding</keyword>
<dbReference type="EMBL" id="JH431322">
    <property type="status" value="NOT_ANNOTATED_CDS"/>
    <property type="molecule type" value="Genomic_DNA"/>
</dbReference>
<evidence type="ECO:0000256" key="4">
    <source>
        <dbReference type="ARBA" id="ARBA00022801"/>
    </source>
</evidence>
<keyword evidence="4" id="KW-0378">Hydrolase</keyword>
<dbReference type="InterPro" id="IPR040801">
    <property type="entry name" value="Ski2_N"/>
</dbReference>
<dbReference type="SMART" id="SM01142">
    <property type="entry name" value="DSHCT"/>
    <property type="match status" value="1"/>
</dbReference>
<keyword evidence="6" id="KW-0067">ATP-binding</keyword>
<feature type="domain" description="Helicase ATP-binding" evidence="9">
    <location>
        <begin position="312"/>
        <end position="468"/>
    </location>
</feature>
<evidence type="ECO:0000256" key="5">
    <source>
        <dbReference type="ARBA" id="ARBA00022806"/>
    </source>
</evidence>
<dbReference type="InterPro" id="IPR016438">
    <property type="entry name" value="SKI2-like"/>
</dbReference>
<evidence type="ECO:0000313" key="11">
    <source>
        <dbReference type="EnsemblMetazoa" id="SMAR003454-PA"/>
    </source>
</evidence>
<dbReference type="PANTHER" id="PTHR12131:SF1">
    <property type="entry name" value="ATP-DEPENDENT RNA HELICASE SUPV3L1, MITOCHONDRIAL-RELATED"/>
    <property type="match status" value="1"/>
</dbReference>
<dbReference type="FunFam" id="3.40.50.300:FF:000447">
    <property type="entry name" value="helicase SKI2W isoform X2"/>
    <property type="match status" value="1"/>
</dbReference>
<dbReference type="Proteomes" id="UP000014500">
    <property type="component" value="Unassembled WGS sequence"/>
</dbReference>
<accession>T1IQX5</accession>
<dbReference type="SUPFAM" id="SSF52540">
    <property type="entry name" value="P-loop containing nucleoside triphosphate hydrolases"/>
    <property type="match status" value="1"/>
</dbReference>
<dbReference type="Gene3D" id="1.10.3380.30">
    <property type="match status" value="1"/>
</dbReference>
<keyword evidence="5" id="KW-0347">Helicase</keyword>
<evidence type="ECO:0000256" key="8">
    <source>
        <dbReference type="ARBA" id="ARBA00047984"/>
    </source>
</evidence>
<dbReference type="GO" id="GO:0070478">
    <property type="term" value="P:nuclear-transcribed mRNA catabolic process, 3'-5' exonucleolytic nonsense-mediated decay"/>
    <property type="evidence" value="ECO:0007669"/>
    <property type="project" value="TreeGrafter"/>
</dbReference>
<dbReference type="GO" id="GO:0016787">
    <property type="term" value="F:hydrolase activity"/>
    <property type="evidence" value="ECO:0007669"/>
    <property type="project" value="UniProtKB-KW"/>
</dbReference>
<dbReference type="PIRSF" id="PIRSF005198">
    <property type="entry name" value="Antiviral_helicase_SKI2"/>
    <property type="match status" value="1"/>
</dbReference>
<dbReference type="SMART" id="SM00487">
    <property type="entry name" value="DEXDc"/>
    <property type="match status" value="1"/>
</dbReference>
<keyword evidence="2" id="KW-0963">Cytoplasm</keyword>
<evidence type="ECO:0000259" key="9">
    <source>
        <dbReference type="PROSITE" id="PS51192"/>
    </source>
</evidence>
<evidence type="ECO:0000259" key="10">
    <source>
        <dbReference type="PROSITE" id="PS51194"/>
    </source>
</evidence>
<dbReference type="InterPro" id="IPR001650">
    <property type="entry name" value="Helicase_C-like"/>
</dbReference>
<comment type="catalytic activity">
    <reaction evidence="8">
        <text>ATP + H2O = ADP + phosphate + H(+)</text>
        <dbReference type="Rhea" id="RHEA:13065"/>
        <dbReference type="ChEBI" id="CHEBI:15377"/>
        <dbReference type="ChEBI" id="CHEBI:15378"/>
        <dbReference type="ChEBI" id="CHEBI:30616"/>
        <dbReference type="ChEBI" id="CHEBI:43474"/>
        <dbReference type="ChEBI" id="CHEBI:456216"/>
        <dbReference type="EC" id="3.6.4.13"/>
    </reaction>
</comment>
<dbReference type="OMA" id="DHVNIIM"/>
<name>T1IQX5_STRMM</name>
<dbReference type="InterPro" id="IPR027417">
    <property type="entry name" value="P-loop_NTPase"/>
</dbReference>
<evidence type="ECO:0000256" key="6">
    <source>
        <dbReference type="ARBA" id="ARBA00022840"/>
    </source>
</evidence>
<dbReference type="InterPro" id="IPR014001">
    <property type="entry name" value="Helicase_ATP-bd"/>
</dbReference>
<dbReference type="FunFam" id="3.40.50.300:FF:000354">
    <property type="entry name" value="ATP-dependent RNA helicase SKI2"/>
    <property type="match status" value="1"/>
</dbReference>
<dbReference type="AlphaFoldDB" id="T1IQX5"/>
<dbReference type="Pfam" id="PF17911">
    <property type="entry name" value="Ski2_N"/>
    <property type="match status" value="1"/>
</dbReference>
<comment type="subcellular location">
    <subcellularLocation>
        <location evidence="1">Cytoplasm</location>
    </subcellularLocation>
</comment>
<dbReference type="PANTHER" id="PTHR12131">
    <property type="entry name" value="ATP-DEPENDENT RNA AND DNA HELICASE"/>
    <property type="match status" value="1"/>
</dbReference>
<dbReference type="InterPro" id="IPR012961">
    <property type="entry name" value="Ski2/MTR4_C"/>
</dbReference>
<dbReference type="GO" id="GO:0003724">
    <property type="term" value="F:RNA helicase activity"/>
    <property type="evidence" value="ECO:0007669"/>
    <property type="project" value="UniProtKB-EC"/>
</dbReference>
<dbReference type="EnsemblMetazoa" id="SMAR003454-RA">
    <property type="protein sequence ID" value="SMAR003454-PA"/>
    <property type="gene ID" value="SMAR003454"/>
</dbReference>
<dbReference type="FunFam" id="1.10.3380.30:FF:000001">
    <property type="entry name" value="Ski2 ATP-dependent RNA helicase"/>
    <property type="match status" value="1"/>
</dbReference>
<evidence type="ECO:0000256" key="3">
    <source>
        <dbReference type="ARBA" id="ARBA00022741"/>
    </source>
</evidence>
<sequence length="1254" mass="143011">MENFNFLTPLEVIELGCNGRTDLIPAAINKNSLIPQHSLPFGLPPVLSTLQSQLEHIICSPEELPIHDFGKCQRYWPRTPKIETLFSIDPSALATDLIVERDFSTGKLKGFSESEVTLRGTAQNSVSMCRLPGPPSESVRGNVSNLFFLPGGMDEPIFEKLLIDVEDVNFETDLLSVPPGFSEGMNFDNNLVPEVEVAKDDKNIVDLWSAGDEFVFLKEDEATEKSAPSFQDNEMLLTPAKQEDPKVAELENEVIMKEIPVVNITNTKSLTQKSTEWAEIVDVTKVDNFHELIPNMAYTWEFDLDPFQQHAILHLEQQDYVFVAAHTSAGKTVVAEYAIALANRNKTKTIYTSPIKALSNQKYRDFKIKFGDVGILTGDVQLNEKAACLIMTTEILRSMLYRGSDTLRDVEWVIFDEVHYINDHERGVVWEEVLIMLPEQVNIIMLSATVPNELEFAHWVGKTKKRKVYVIRTMVRPVPLVHYLYTGSGGKSKDENFLIVNSKTKFEMKGYKEALAAMAVHQAKMSGGRAGPSNKFAMRLNPKQEETMWNGLISFLDKSKLLPVICFIFSRDRCDQNALRLRSIDNLTTSKEKWIIKTKFDKWIQQLKDSDKNLPQVKRMRSLLENGIGVHHSGILPILKEIVEMMFQDGFVKVLFATETFAIGVNMPARTVIFDTVVKHDGKGLRNLEASEYIQMAGRAGRRGEDKEGAVIILCKKNVPDEADMRNMMMGKPTRLASKFRLTYAMILKLFSRKHFKVEDIIKRSFLEIIDSDEQESFKRQLEKLHNIRQSAQQLTCSVCSVDLAKFCIESREIVDLKNNLHEYILNCARKGDSSIIHVGRVLVVSTSIRGCCLGLVVKISPYARENPFKVLILTEKDAPIAENEENMICELNKMKYLVDDKLFIPESLLGHSLIDIDYKSVITITTISLKKLEGEKIIADWNKRQQIRFKSDSPIEACHSSTRELLRLSEENAFNEDLLDAYKVNDIDHVEVLDKLKPKLKTIDKFQCINCPHFEIHLKQEMHNVNVDQQIQKLEFQLSDDALKSIPDYKARLEVLKELKYVKTSDDLIDFKGKVACWISNHELMVTELLLDDDLMSKKGPEIAALLSCLVCQQKGKKDEDDLYENLREGRSKVIEIAKRIEDLQKKHGVQDQESLRDYVEQFDFCLANVVYEWASARPFSEICEMTDVQEGIIVRTIQRLDEILKDLKKVAHVIGNPNLEHKMEEVSNLIRRDIVFAASLYTQDINEPNKNS</sequence>
<reference evidence="11" key="2">
    <citation type="submission" date="2015-02" db="UniProtKB">
        <authorList>
            <consortium name="EnsemblMetazoa"/>
        </authorList>
    </citation>
    <scope>IDENTIFICATION</scope>
</reference>
<organism evidence="11 12">
    <name type="scientific">Strigamia maritima</name>
    <name type="common">European centipede</name>
    <name type="synonym">Geophilus maritimus</name>
    <dbReference type="NCBI Taxonomy" id="126957"/>
    <lineage>
        <taxon>Eukaryota</taxon>
        <taxon>Metazoa</taxon>
        <taxon>Ecdysozoa</taxon>
        <taxon>Arthropoda</taxon>
        <taxon>Myriapoda</taxon>
        <taxon>Chilopoda</taxon>
        <taxon>Pleurostigmophora</taxon>
        <taxon>Geophilomorpha</taxon>
        <taxon>Linotaeniidae</taxon>
        <taxon>Strigamia</taxon>
    </lineage>
</organism>
<evidence type="ECO:0000256" key="7">
    <source>
        <dbReference type="ARBA" id="ARBA00022884"/>
    </source>
</evidence>
<dbReference type="GO" id="GO:0055087">
    <property type="term" value="C:Ski complex"/>
    <property type="evidence" value="ECO:0007669"/>
    <property type="project" value="TreeGrafter"/>
</dbReference>
<dbReference type="Pfam" id="PF08148">
    <property type="entry name" value="DSHCT"/>
    <property type="match status" value="1"/>
</dbReference>
<dbReference type="PhylomeDB" id="T1IQX5"/>
<dbReference type="Pfam" id="PF00270">
    <property type="entry name" value="DEAD"/>
    <property type="match status" value="1"/>
</dbReference>
<dbReference type="CDD" id="cd18795">
    <property type="entry name" value="SF2_C_Ski2"/>
    <property type="match status" value="1"/>
</dbReference>
<evidence type="ECO:0008006" key="13">
    <source>
        <dbReference type="Google" id="ProtNLM"/>
    </source>
</evidence>
<dbReference type="PROSITE" id="PS51194">
    <property type="entry name" value="HELICASE_CTER"/>
    <property type="match status" value="1"/>
</dbReference>
<proteinExistence type="predicted"/>
<dbReference type="HOGENOM" id="CLU_002902_1_4_1"/>
<dbReference type="eggNOG" id="KOG0947">
    <property type="taxonomic scope" value="Eukaryota"/>
</dbReference>
<dbReference type="InterPro" id="IPR050699">
    <property type="entry name" value="RNA-DNA_Helicase"/>
</dbReference>
<protein>
    <recommendedName>
        <fullName evidence="13">Helicase SKI2W</fullName>
    </recommendedName>
</protein>